<dbReference type="Proteomes" id="UP000480039">
    <property type="component" value="Unassembled WGS sequence"/>
</dbReference>
<proteinExistence type="predicted"/>
<gene>
    <name evidence="1" type="ORF">FC871_13215</name>
</gene>
<dbReference type="EMBL" id="SWQE01000007">
    <property type="protein sequence ID" value="NFJ09413.1"/>
    <property type="molecule type" value="Genomic_DNA"/>
</dbReference>
<dbReference type="AlphaFoldDB" id="A0A846JC30"/>
<evidence type="ECO:0000313" key="1">
    <source>
        <dbReference type="EMBL" id="NFJ09413.1"/>
    </source>
</evidence>
<name>A0A846JC30_CLOBO</name>
<organism evidence="1 2">
    <name type="scientific">Clostridium botulinum</name>
    <dbReference type="NCBI Taxonomy" id="1491"/>
    <lineage>
        <taxon>Bacteria</taxon>
        <taxon>Bacillati</taxon>
        <taxon>Bacillota</taxon>
        <taxon>Clostridia</taxon>
        <taxon>Eubacteriales</taxon>
        <taxon>Clostridiaceae</taxon>
        <taxon>Clostridium</taxon>
    </lineage>
</organism>
<reference evidence="1 2" key="1">
    <citation type="submission" date="2019-04" db="EMBL/GenBank/DDBJ databases">
        <title>Genome sequencing of Clostridium botulinum Groups I-IV and Clostridium butyricum.</title>
        <authorList>
            <person name="Brunt J."/>
            <person name="Van Vliet A.H.M."/>
            <person name="Stringer S.C."/>
            <person name="Carter A.T."/>
            <person name="Peck M.W."/>
        </authorList>
    </citation>
    <scope>NUCLEOTIDE SEQUENCE [LARGE SCALE GENOMIC DNA]</scope>
    <source>
        <strain evidence="1 2">Colworth BL30</strain>
    </source>
</reference>
<accession>A0A846JC30</accession>
<comment type="caution">
    <text evidence="1">The sequence shown here is derived from an EMBL/GenBank/DDBJ whole genome shotgun (WGS) entry which is preliminary data.</text>
</comment>
<protein>
    <submittedName>
        <fullName evidence="1">Uncharacterized protein</fullName>
    </submittedName>
</protein>
<sequence>MPKALRKNNKKERDEVSTESVAILVTLPNTIDSIRNFPNNIKAYGYLECMLYVCLKKAEGYEEMYHDIKSMVANNDSEGLMTFHKKMMSYAKSERERTAMNTFIICMLHKSNKELGLYNL</sequence>
<evidence type="ECO:0000313" key="2">
    <source>
        <dbReference type="Proteomes" id="UP000480039"/>
    </source>
</evidence>